<dbReference type="GO" id="GO:0006355">
    <property type="term" value="P:regulation of DNA-templated transcription"/>
    <property type="evidence" value="ECO:0007669"/>
    <property type="project" value="InterPro"/>
</dbReference>
<dbReference type="EMBL" id="DTMF01000212">
    <property type="protein sequence ID" value="HGF34477.1"/>
    <property type="molecule type" value="Genomic_DNA"/>
</dbReference>
<name>A0A7C3UYG1_9BACT</name>
<dbReference type="GO" id="GO:0003677">
    <property type="term" value="F:DNA binding"/>
    <property type="evidence" value="ECO:0007669"/>
    <property type="project" value="UniProtKB-KW"/>
</dbReference>
<feature type="modified residue" description="4-aspartylphosphate" evidence="5">
    <location>
        <position position="54"/>
    </location>
</feature>
<keyword evidence="2" id="KW-0805">Transcription regulation</keyword>
<proteinExistence type="predicted"/>
<dbReference type="SMART" id="SM00421">
    <property type="entry name" value="HTH_LUXR"/>
    <property type="match status" value="1"/>
</dbReference>
<dbReference type="CDD" id="cd17535">
    <property type="entry name" value="REC_NarL-like"/>
    <property type="match status" value="1"/>
</dbReference>
<evidence type="ECO:0000313" key="8">
    <source>
        <dbReference type="EMBL" id="HGF34477.1"/>
    </source>
</evidence>
<dbReference type="Pfam" id="PF00072">
    <property type="entry name" value="Response_reg"/>
    <property type="match status" value="1"/>
</dbReference>
<dbReference type="InterPro" id="IPR011006">
    <property type="entry name" value="CheY-like_superfamily"/>
</dbReference>
<dbReference type="SMART" id="SM00448">
    <property type="entry name" value="REC"/>
    <property type="match status" value="1"/>
</dbReference>
<dbReference type="Gene3D" id="3.40.50.2300">
    <property type="match status" value="1"/>
</dbReference>
<dbReference type="InterPro" id="IPR001789">
    <property type="entry name" value="Sig_transdc_resp-reg_receiver"/>
</dbReference>
<feature type="domain" description="HTH luxR-type" evidence="6">
    <location>
        <begin position="143"/>
        <end position="208"/>
    </location>
</feature>
<evidence type="ECO:0000256" key="5">
    <source>
        <dbReference type="PROSITE-ProRule" id="PRU00169"/>
    </source>
</evidence>
<reference evidence="8" key="1">
    <citation type="journal article" date="2020" name="mSystems">
        <title>Genome- and Community-Level Interaction Insights into Carbon Utilization and Element Cycling Functions of Hydrothermarchaeota in Hydrothermal Sediment.</title>
        <authorList>
            <person name="Zhou Z."/>
            <person name="Liu Y."/>
            <person name="Xu W."/>
            <person name="Pan J."/>
            <person name="Luo Z.H."/>
            <person name="Li M."/>
        </authorList>
    </citation>
    <scope>NUCLEOTIDE SEQUENCE [LARGE SCALE GENOMIC DNA]</scope>
    <source>
        <strain evidence="8">SpSt-897</strain>
    </source>
</reference>
<dbReference type="GO" id="GO:0000160">
    <property type="term" value="P:phosphorelay signal transduction system"/>
    <property type="evidence" value="ECO:0007669"/>
    <property type="project" value="InterPro"/>
</dbReference>
<gene>
    <name evidence="8" type="ORF">ENW96_08855</name>
</gene>
<evidence type="ECO:0000259" key="7">
    <source>
        <dbReference type="PROSITE" id="PS50110"/>
    </source>
</evidence>
<dbReference type="AlphaFoldDB" id="A0A7C3UYG1"/>
<dbReference type="PANTHER" id="PTHR43214:SF41">
    <property type="entry name" value="NITRATE_NITRITE RESPONSE REGULATOR PROTEIN NARP"/>
    <property type="match status" value="1"/>
</dbReference>
<evidence type="ECO:0000256" key="3">
    <source>
        <dbReference type="ARBA" id="ARBA00023125"/>
    </source>
</evidence>
<evidence type="ECO:0000256" key="2">
    <source>
        <dbReference type="ARBA" id="ARBA00023015"/>
    </source>
</evidence>
<accession>A0A7C3UYG1</accession>
<dbReference type="PROSITE" id="PS50110">
    <property type="entry name" value="RESPONSE_REGULATORY"/>
    <property type="match status" value="1"/>
</dbReference>
<dbReference type="PANTHER" id="PTHR43214">
    <property type="entry name" value="TWO-COMPONENT RESPONSE REGULATOR"/>
    <property type="match status" value="1"/>
</dbReference>
<dbReference type="SUPFAM" id="SSF46894">
    <property type="entry name" value="C-terminal effector domain of the bipartite response regulators"/>
    <property type="match status" value="1"/>
</dbReference>
<keyword evidence="3" id="KW-0238">DNA-binding</keyword>
<evidence type="ECO:0000259" key="6">
    <source>
        <dbReference type="PROSITE" id="PS50043"/>
    </source>
</evidence>
<dbReference type="CDD" id="cd06170">
    <property type="entry name" value="LuxR_C_like"/>
    <property type="match status" value="1"/>
</dbReference>
<keyword evidence="1 5" id="KW-0597">Phosphoprotein</keyword>
<dbReference type="Pfam" id="PF00196">
    <property type="entry name" value="GerE"/>
    <property type="match status" value="1"/>
</dbReference>
<feature type="domain" description="Response regulatory" evidence="7">
    <location>
        <begin position="4"/>
        <end position="119"/>
    </location>
</feature>
<comment type="caution">
    <text evidence="8">The sequence shown here is derived from an EMBL/GenBank/DDBJ whole genome shotgun (WGS) entry which is preliminary data.</text>
</comment>
<dbReference type="InterPro" id="IPR000792">
    <property type="entry name" value="Tscrpt_reg_LuxR_C"/>
</dbReference>
<dbReference type="InterPro" id="IPR058245">
    <property type="entry name" value="NreC/VraR/RcsB-like_REC"/>
</dbReference>
<sequence>MTARIIVADDHQILREGLVTLLEKAGLTVVGQAGDGRTAVRLARELKPAVVIIDIAMPELNGIEATRQIVTEVPGVKVIALSMHADKHFVRGMLQAGASGYLLKHCASQELVQAIRAVLNNQIFLSPGITELVVEGFKSTPGDASVFSVLTSREREVLQLYAEGKISREIAATLHISLKTVEAYRRQIMEKMGFHSFADLIKYAIREGLTTLET</sequence>
<protein>
    <submittedName>
        <fullName evidence="8">Response regulator transcription factor</fullName>
    </submittedName>
</protein>
<dbReference type="InterPro" id="IPR039420">
    <property type="entry name" value="WalR-like"/>
</dbReference>
<keyword evidence="4" id="KW-0804">Transcription</keyword>
<dbReference type="SUPFAM" id="SSF52172">
    <property type="entry name" value="CheY-like"/>
    <property type="match status" value="1"/>
</dbReference>
<organism evidence="8">
    <name type="scientific">Desulfobacca acetoxidans</name>
    <dbReference type="NCBI Taxonomy" id="60893"/>
    <lineage>
        <taxon>Bacteria</taxon>
        <taxon>Pseudomonadati</taxon>
        <taxon>Thermodesulfobacteriota</taxon>
        <taxon>Desulfobaccia</taxon>
        <taxon>Desulfobaccales</taxon>
        <taxon>Desulfobaccaceae</taxon>
        <taxon>Desulfobacca</taxon>
    </lineage>
</organism>
<dbReference type="PROSITE" id="PS50043">
    <property type="entry name" value="HTH_LUXR_2"/>
    <property type="match status" value="1"/>
</dbReference>
<dbReference type="PRINTS" id="PR00038">
    <property type="entry name" value="HTHLUXR"/>
</dbReference>
<evidence type="ECO:0000256" key="4">
    <source>
        <dbReference type="ARBA" id="ARBA00023163"/>
    </source>
</evidence>
<evidence type="ECO:0000256" key="1">
    <source>
        <dbReference type="ARBA" id="ARBA00022553"/>
    </source>
</evidence>
<dbReference type="InterPro" id="IPR016032">
    <property type="entry name" value="Sig_transdc_resp-reg_C-effctor"/>
</dbReference>